<dbReference type="PANTHER" id="PTHR11276">
    <property type="entry name" value="DNA POLYMERASE TYPE-X FAMILY MEMBER"/>
    <property type="match status" value="1"/>
</dbReference>
<dbReference type="CTD" id="20199132"/>
<evidence type="ECO:0000256" key="15">
    <source>
        <dbReference type="PIRSR" id="PIRSR622312-50"/>
    </source>
</evidence>
<dbReference type="KEGG" id="hro:HELRODRAFT_161346"/>
<evidence type="ECO:0000256" key="1">
    <source>
        <dbReference type="ARBA" id="ARBA00004123"/>
    </source>
</evidence>
<keyword evidence="7" id="KW-0479">Metal-binding</keyword>
<dbReference type="EnsemblMetazoa" id="HelroT161346">
    <property type="protein sequence ID" value="HelroP161346"/>
    <property type="gene ID" value="HelroG161346"/>
</dbReference>
<dbReference type="PRINTS" id="PR00870">
    <property type="entry name" value="DNAPOLXBETA"/>
</dbReference>
<dbReference type="RefSeq" id="XP_009019518.1">
    <property type="nucleotide sequence ID" value="XM_009021270.1"/>
</dbReference>
<dbReference type="Pfam" id="PF14792">
    <property type="entry name" value="DNA_pol_B_palm"/>
    <property type="match status" value="1"/>
</dbReference>
<dbReference type="Gene3D" id="3.30.210.10">
    <property type="entry name" value="DNA polymerase, thumb domain"/>
    <property type="match status" value="1"/>
</dbReference>
<dbReference type="FunFam" id="1.10.150.110:FF:000005">
    <property type="entry name" value="DNA polymerase POL4"/>
    <property type="match status" value="1"/>
</dbReference>
<evidence type="ECO:0000313" key="18">
    <source>
        <dbReference type="EMBL" id="ESO02110.1"/>
    </source>
</evidence>
<proteinExistence type="inferred from homology"/>
<dbReference type="SUPFAM" id="SSF81585">
    <property type="entry name" value="PsbU/PolX domain-like"/>
    <property type="match status" value="1"/>
</dbReference>
<name>T1ERD2_HELRO</name>
<evidence type="ECO:0000259" key="17">
    <source>
        <dbReference type="SMART" id="SM00483"/>
    </source>
</evidence>
<evidence type="ECO:0000256" key="10">
    <source>
        <dbReference type="ARBA" id="ARBA00023125"/>
    </source>
</evidence>
<gene>
    <name evidence="19" type="primary">20199132</name>
    <name evidence="18" type="ORF">HELRODRAFT_161346</name>
</gene>
<dbReference type="EMBL" id="AMQM01000799">
    <property type="status" value="NOT_ANNOTATED_CDS"/>
    <property type="molecule type" value="Genomic_DNA"/>
</dbReference>
<dbReference type="InterPro" id="IPR037160">
    <property type="entry name" value="DNA_Pol_thumb_sf"/>
</dbReference>
<dbReference type="GeneID" id="20199132"/>
<dbReference type="PROSITE" id="PS00522">
    <property type="entry name" value="DNA_POLYMERASE_X"/>
    <property type="match status" value="1"/>
</dbReference>
<dbReference type="InterPro" id="IPR002008">
    <property type="entry name" value="DNA_pol_X_beta-like"/>
</dbReference>
<feature type="domain" description="DNA-directed DNA polymerase X" evidence="17">
    <location>
        <begin position="2"/>
        <end position="324"/>
    </location>
</feature>
<evidence type="ECO:0000256" key="5">
    <source>
        <dbReference type="ARBA" id="ARBA00022695"/>
    </source>
</evidence>
<dbReference type="EC" id="2.7.7.7" evidence="16"/>
<dbReference type="InterPro" id="IPR022312">
    <property type="entry name" value="DNA_pol_X"/>
</dbReference>
<keyword evidence="13 16" id="KW-0539">Nucleus</keyword>
<keyword evidence="20" id="KW-1185">Reference proteome</keyword>
<evidence type="ECO:0000256" key="2">
    <source>
        <dbReference type="ARBA" id="ARBA00008323"/>
    </source>
</evidence>
<keyword evidence="4 16" id="KW-0808">Transferase</keyword>
<dbReference type="InParanoid" id="T1ERD2"/>
<reference evidence="20" key="1">
    <citation type="submission" date="2012-12" db="EMBL/GenBank/DDBJ databases">
        <authorList>
            <person name="Hellsten U."/>
            <person name="Grimwood J."/>
            <person name="Chapman J.A."/>
            <person name="Shapiro H."/>
            <person name="Aerts A."/>
            <person name="Otillar R.P."/>
            <person name="Terry A.Y."/>
            <person name="Boore J.L."/>
            <person name="Simakov O."/>
            <person name="Marletaz F."/>
            <person name="Cho S.-J."/>
            <person name="Edsinger-Gonzales E."/>
            <person name="Havlak P."/>
            <person name="Kuo D.-H."/>
            <person name="Larsson T."/>
            <person name="Lv J."/>
            <person name="Arendt D."/>
            <person name="Savage R."/>
            <person name="Osoegawa K."/>
            <person name="de Jong P."/>
            <person name="Lindberg D.R."/>
            <person name="Seaver E.C."/>
            <person name="Weisblat D.A."/>
            <person name="Putnam N.H."/>
            <person name="Grigoriev I.V."/>
            <person name="Rokhsar D.S."/>
        </authorList>
    </citation>
    <scope>NUCLEOTIDE SEQUENCE</scope>
</reference>
<dbReference type="GO" id="GO:0005634">
    <property type="term" value="C:nucleus"/>
    <property type="evidence" value="ECO:0000318"/>
    <property type="project" value="GO_Central"/>
</dbReference>
<dbReference type="Gene3D" id="1.10.150.110">
    <property type="entry name" value="DNA polymerase beta, N-terminal domain-like"/>
    <property type="match status" value="1"/>
</dbReference>
<evidence type="ECO:0000256" key="16">
    <source>
        <dbReference type="RuleBase" id="RU366014"/>
    </source>
</evidence>
<dbReference type="HOGENOM" id="CLU_008698_1_1_1"/>
<keyword evidence="11 16" id="KW-0234">DNA repair</keyword>
<dbReference type="FunFam" id="3.30.210.10:FF:000002">
    <property type="entry name" value="DNA polymerase"/>
    <property type="match status" value="1"/>
</dbReference>
<dbReference type="InterPro" id="IPR027421">
    <property type="entry name" value="DNA_pol_lamdba_lyase_dom_sf"/>
</dbReference>
<dbReference type="Pfam" id="PF14791">
    <property type="entry name" value="DNA_pol_B_thumb"/>
    <property type="match status" value="1"/>
</dbReference>
<dbReference type="OrthoDB" id="205514at2759"/>
<keyword evidence="6" id="KW-0235">DNA replication</keyword>
<dbReference type="FunFam" id="1.10.150.20:FF:000010">
    <property type="entry name" value="DNA polymerase lambda"/>
    <property type="match status" value="1"/>
</dbReference>
<keyword evidence="12" id="KW-0456">Lyase</keyword>
<comment type="catalytic activity">
    <reaction evidence="14 16">
        <text>DNA(n) + a 2'-deoxyribonucleoside 5'-triphosphate = DNA(n+1) + diphosphate</text>
        <dbReference type="Rhea" id="RHEA:22508"/>
        <dbReference type="Rhea" id="RHEA-COMP:17339"/>
        <dbReference type="Rhea" id="RHEA-COMP:17340"/>
        <dbReference type="ChEBI" id="CHEBI:33019"/>
        <dbReference type="ChEBI" id="CHEBI:61560"/>
        <dbReference type="ChEBI" id="CHEBI:173112"/>
        <dbReference type="EC" id="2.7.7.7"/>
    </reaction>
</comment>
<reference evidence="19" key="3">
    <citation type="submission" date="2015-06" db="UniProtKB">
        <authorList>
            <consortium name="EnsemblMetazoa"/>
        </authorList>
    </citation>
    <scope>IDENTIFICATION</scope>
</reference>
<keyword evidence="5 16" id="KW-0548">Nucleotidyltransferase</keyword>
<evidence type="ECO:0000256" key="6">
    <source>
        <dbReference type="ARBA" id="ARBA00022705"/>
    </source>
</evidence>
<evidence type="ECO:0000256" key="3">
    <source>
        <dbReference type="ARBA" id="ARBA00022634"/>
    </source>
</evidence>
<comment type="similarity">
    <text evidence="2 16">Belongs to the DNA polymerase type-X family.</text>
</comment>
<dbReference type="InterPro" id="IPR019843">
    <property type="entry name" value="DNA_pol-X_BS"/>
</dbReference>
<dbReference type="GO" id="GO:0046872">
    <property type="term" value="F:metal ion binding"/>
    <property type="evidence" value="ECO:0007669"/>
    <property type="project" value="UniProtKB-UniRule"/>
</dbReference>
<comment type="function">
    <text evidence="16">DNA polymerase that functions in several pathways of DNA repair. Involved in base excision repair (BER) responsible for repair of lesions that give rise to abasic (AP) sites in DNA. Also contributes to DNA double-strand break repair by non-homologous end joining and homologous recombination. Has both template-dependent and template-independent (terminal transferase) DNA polymerase activities. Has also a 5'-deoxyribose-5-phosphate lyase (dRP lyase) activity.</text>
</comment>
<evidence type="ECO:0000256" key="12">
    <source>
        <dbReference type="ARBA" id="ARBA00023239"/>
    </source>
</evidence>
<dbReference type="GO" id="GO:0006303">
    <property type="term" value="P:double-strand break repair via nonhomologous end joining"/>
    <property type="evidence" value="ECO:0000318"/>
    <property type="project" value="GO_Central"/>
</dbReference>
<dbReference type="InterPro" id="IPR010996">
    <property type="entry name" value="HHH_MUS81"/>
</dbReference>
<evidence type="ECO:0000256" key="8">
    <source>
        <dbReference type="ARBA" id="ARBA00022763"/>
    </source>
</evidence>
<evidence type="ECO:0000313" key="19">
    <source>
        <dbReference type="EnsemblMetazoa" id="HelroP161346"/>
    </source>
</evidence>
<dbReference type="InterPro" id="IPR028207">
    <property type="entry name" value="DNA_pol_B_palm_palm"/>
</dbReference>
<dbReference type="OMA" id="KWELITQ"/>
<organism evidence="19 20">
    <name type="scientific">Helobdella robusta</name>
    <name type="common">Californian leech</name>
    <dbReference type="NCBI Taxonomy" id="6412"/>
    <lineage>
        <taxon>Eukaryota</taxon>
        <taxon>Metazoa</taxon>
        <taxon>Spiralia</taxon>
        <taxon>Lophotrochozoa</taxon>
        <taxon>Annelida</taxon>
        <taxon>Clitellata</taxon>
        <taxon>Hirudinea</taxon>
        <taxon>Rhynchobdellida</taxon>
        <taxon>Glossiphoniidae</taxon>
        <taxon>Helobdella</taxon>
    </lineage>
</organism>
<dbReference type="GO" id="GO:0016829">
    <property type="term" value="F:lyase activity"/>
    <property type="evidence" value="ECO:0007669"/>
    <property type="project" value="UniProtKB-KW"/>
</dbReference>
<dbReference type="InterPro" id="IPR002054">
    <property type="entry name" value="DNA-dir_DNA_pol_X"/>
</dbReference>
<evidence type="ECO:0000256" key="7">
    <source>
        <dbReference type="ARBA" id="ARBA00022723"/>
    </source>
</evidence>
<feature type="active site" description="Nucleophile; Schiff-base intermediate with DNA; for 5'-dRP lyase activity" evidence="15">
    <location>
        <position position="64"/>
    </location>
</feature>
<dbReference type="AlphaFoldDB" id="T1ERD2"/>
<evidence type="ECO:0000256" key="4">
    <source>
        <dbReference type="ARBA" id="ARBA00022679"/>
    </source>
</evidence>
<dbReference type="Pfam" id="PF14716">
    <property type="entry name" value="HHH_8"/>
    <property type="match status" value="1"/>
</dbReference>
<dbReference type="Gene3D" id="3.30.460.10">
    <property type="entry name" value="Beta Polymerase, domain 2"/>
    <property type="match status" value="1"/>
</dbReference>
<dbReference type="GO" id="GO:0003887">
    <property type="term" value="F:DNA-directed DNA polymerase activity"/>
    <property type="evidence" value="ECO:0000318"/>
    <property type="project" value="GO_Central"/>
</dbReference>
<dbReference type="GO" id="GO:0006260">
    <property type="term" value="P:DNA replication"/>
    <property type="evidence" value="ECO:0007669"/>
    <property type="project" value="UniProtKB-KW"/>
</dbReference>
<dbReference type="CDD" id="cd00141">
    <property type="entry name" value="NT_POLXc"/>
    <property type="match status" value="1"/>
</dbReference>
<dbReference type="STRING" id="6412.T1ERD2"/>
<dbReference type="Proteomes" id="UP000015101">
    <property type="component" value="Unassembled WGS sequence"/>
</dbReference>
<dbReference type="InterPro" id="IPR043519">
    <property type="entry name" value="NT_sf"/>
</dbReference>
<dbReference type="InterPro" id="IPR029398">
    <property type="entry name" value="PolB_thumb"/>
</dbReference>
<keyword evidence="10" id="KW-0238">DNA-binding</keyword>
<dbReference type="FunFam" id="3.30.460.10:FF:000020">
    <property type="entry name" value="DNA polymerase lambda"/>
    <property type="match status" value="1"/>
</dbReference>
<dbReference type="GO" id="GO:0003677">
    <property type="term" value="F:DNA binding"/>
    <property type="evidence" value="ECO:0007669"/>
    <property type="project" value="UniProtKB-UniRule"/>
</dbReference>
<comment type="subcellular location">
    <subcellularLocation>
        <location evidence="1 16">Nucleus</location>
    </subcellularLocation>
</comment>
<evidence type="ECO:0000256" key="13">
    <source>
        <dbReference type="ARBA" id="ARBA00023242"/>
    </source>
</evidence>
<dbReference type="PRINTS" id="PR00869">
    <property type="entry name" value="DNAPOLX"/>
</dbReference>
<keyword evidence="8 16" id="KW-0227">DNA damage</keyword>
<dbReference type="Pfam" id="PF10391">
    <property type="entry name" value="DNA_pol_lambd_f"/>
    <property type="match status" value="1"/>
</dbReference>
<dbReference type="EMBL" id="KB096742">
    <property type="protein sequence ID" value="ESO02110.1"/>
    <property type="molecule type" value="Genomic_DNA"/>
</dbReference>
<keyword evidence="9 16" id="KW-0239">DNA-directed DNA polymerase</keyword>
<dbReference type="SMART" id="SM00483">
    <property type="entry name" value="POLXc"/>
    <property type="match status" value="1"/>
</dbReference>
<sequence length="325" mass="36872">MSENKENYVLYQEQMMKTYEQINEKWKALSYKKAIISLKKHPAKISTFEEAKSLSGVGEKLAEKIWEIVESGKLRKLDELSETEEVTSLNTFVNVWGAGPKTAQTWFAQGFRSLKDLEEKAQLTRCQKIGLKYYDELIERMERAEVQKIESVVLTEVNILRPGCELVVCGSYRRGQTTCGDVDILITHPDGSSHVGLFDALIGSLTETGFLTDELIIAHNGPQQKYLGLCKLPESKHRRIDIIVTPHNEFYTALVYFTGSGHFNRSMRHMASKMNMSLNEHGLYTGVTRNNGVKVCSGSSLPITSEESIFKYLGVPFRPPEERDY</sequence>
<dbReference type="eggNOG" id="KOG2534">
    <property type="taxonomic scope" value="Eukaryota"/>
</dbReference>
<dbReference type="Gene3D" id="1.10.150.20">
    <property type="entry name" value="5' to 3' exonuclease, C-terminal subdomain"/>
    <property type="match status" value="1"/>
</dbReference>
<evidence type="ECO:0000256" key="11">
    <source>
        <dbReference type="ARBA" id="ARBA00023204"/>
    </source>
</evidence>
<reference evidence="18 20" key="2">
    <citation type="journal article" date="2013" name="Nature">
        <title>Insights into bilaterian evolution from three spiralian genomes.</title>
        <authorList>
            <person name="Simakov O."/>
            <person name="Marletaz F."/>
            <person name="Cho S.J."/>
            <person name="Edsinger-Gonzales E."/>
            <person name="Havlak P."/>
            <person name="Hellsten U."/>
            <person name="Kuo D.H."/>
            <person name="Larsson T."/>
            <person name="Lv J."/>
            <person name="Arendt D."/>
            <person name="Savage R."/>
            <person name="Osoegawa K."/>
            <person name="de Jong P."/>
            <person name="Grimwood J."/>
            <person name="Chapman J.A."/>
            <person name="Shapiro H."/>
            <person name="Aerts A."/>
            <person name="Otillar R.P."/>
            <person name="Terry A.Y."/>
            <person name="Boore J.L."/>
            <person name="Grigoriev I.V."/>
            <person name="Lindberg D.R."/>
            <person name="Seaver E.C."/>
            <person name="Weisblat D.A."/>
            <person name="Putnam N.H."/>
            <person name="Rokhsar D.S."/>
        </authorList>
    </citation>
    <scope>NUCLEOTIDE SEQUENCE</scope>
</reference>
<evidence type="ECO:0000313" key="20">
    <source>
        <dbReference type="Proteomes" id="UP000015101"/>
    </source>
</evidence>
<protein>
    <recommendedName>
        <fullName evidence="16">DNA polymerase</fullName>
        <ecNumber evidence="16">2.7.7.7</ecNumber>
    </recommendedName>
</protein>
<dbReference type="SUPFAM" id="SSF81301">
    <property type="entry name" value="Nucleotidyltransferase"/>
    <property type="match status" value="1"/>
</dbReference>
<dbReference type="SUPFAM" id="SSF47802">
    <property type="entry name" value="DNA polymerase beta, N-terminal domain-like"/>
    <property type="match status" value="1"/>
</dbReference>
<dbReference type="PANTHER" id="PTHR11276:SF28">
    <property type="entry name" value="DNA POLYMERASE LAMBDA"/>
    <property type="match status" value="1"/>
</dbReference>
<dbReference type="InterPro" id="IPR018944">
    <property type="entry name" value="DNA_pol_lambd_fingers_domain"/>
</dbReference>
<evidence type="ECO:0000256" key="14">
    <source>
        <dbReference type="ARBA" id="ARBA00049244"/>
    </source>
</evidence>
<evidence type="ECO:0000256" key="9">
    <source>
        <dbReference type="ARBA" id="ARBA00022932"/>
    </source>
</evidence>
<keyword evidence="3" id="KW-0237">DNA synthesis</keyword>
<accession>T1ERD2</accession>